<evidence type="ECO:0000313" key="2">
    <source>
        <dbReference type="Proteomes" id="UP000631114"/>
    </source>
</evidence>
<dbReference type="PROSITE" id="PS51257">
    <property type="entry name" value="PROKAR_LIPOPROTEIN"/>
    <property type="match status" value="1"/>
</dbReference>
<evidence type="ECO:0000313" key="1">
    <source>
        <dbReference type="EMBL" id="KAF9621415.1"/>
    </source>
</evidence>
<organism evidence="1 2">
    <name type="scientific">Coptis chinensis</name>
    <dbReference type="NCBI Taxonomy" id="261450"/>
    <lineage>
        <taxon>Eukaryota</taxon>
        <taxon>Viridiplantae</taxon>
        <taxon>Streptophyta</taxon>
        <taxon>Embryophyta</taxon>
        <taxon>Tracheophyta</taxon>
        <taxon>Spermatophyta</taxon>
        <taxon>Magnoliopsida</taxon>
        <taxon>Ranunculales</taxon>
        <taxon>Ranunculaceae</taxon>
        <taxon>Coptidoideae</taxon>
        <taxon>Coptis</taxon>
    </lineage>
</organism>
<protein>
    <submittedName>
        <fullName evidence="1">Uncharacterized protein</fullName>
    </submittedName>
</protein>
<dbReference type="EMBL" id="JADFTS010000002">
    <property type="protein sequence ID" value="KAF9621415.1"/>
    <property type="molecule type" value="Genomic_DNA"/>
</dbReference>
<dbReference type="Proteomes" id="UP000631114">
    <property type="component" value="Unassembled WGS sequence"/>
</dbReference>
<gene>
    <name evidence="1" type="ORF">IFM89_020937</name>
</gene>
<reference evidence="1 2" key="1">
    <citation type="submission" date="2020-10" db="EMBL/GenBank/DDBJ databases">
        <title>The Coptis chinensis genome and diversification of protoberbering-type alkaloids.</title>
        <authorList>
            <person name="Wang B."/>
            <person name="Shu S."/>
            <person name="Song C."/>
            <person name="Liu Y."/>
        </authorList>
    </citation>
    <scope>NUCLEOTIDE SEQUENCE [LARGE SCALE GENOMIC DNA]</scope>
    <source>
        <strain evidence="1">HL-2020</strain>
        <tissue evidence="1">Leaf</tissue>
    </source>
</reference>
<dbReference type="AlphaFoldDB" id="A0A835M6V0"/>
<comment type="caution">
    <text evidence="1">The sequence shown here is derived from an EMBL/GenBank/DDBJ whole genome shotgun (WGS) entry which is preliminary data.</text>
</comment>
<proteinExistence type="predicted"/>
<keyword evidence="2" id="KW-1185">Reference proteome</keyword>
<name>A0A835M6V0_9MAGN</name>
<accession>A0A835M6V0</accession>
<sequence>MVHGLPRLSNILSFDDKELFPMCLYLVGGCFFLRGCVGHPRKSPLLVKCEMSLPASGSSRFALVPLIVRMDFSHFHLQLGWLEIEQL</sequence>